<sequence>MLRLAAILSLGLLTACAQTPSPSSSTAAELSHNEANQRAQVHTELAAHYYTRGQHAVALSELRIALEDSPRYAPAYNMLGLVHVELREYPEAEANFRRAIDLMPNYSDVRNNFGYFLCQRGRHAEGLAQFDAALKNPLYASPDKALANAGACSVAMGDLTRAEDYLQRALARAPNHPVALQAMAELHFQRGHYLGARNALLKLAEQHDLDAAGLWLGVRIERKLGDRAAEASYGAQLRRKFPEAVQTKRLMSGDYEGTVR</sequence>
<dbReference type="SUPFAM" id="SSF48452">
    <property type="entry name" value="TPR-like"/>
    <property type="match status" value="1"/>
</dbReference>
<feature type="signal peptide" evidence="4">
    <location>
        <begin position="1"/>
        <end position="17"/>
    </location>
</feature>
<gene>
    <name evidence="5" type="ORF">EDC61_1179</name>
</gene>
<evidence type="ECO:0000256" key="2">
    <source>
        <dbReference type="ARBA" id="ARBA00022803"/>
    </source>
</evidence>
<keyword evidence="1" id="KW-0677">Repeat</keyword>
<evidence type="ECO:0000313" key="6">
    <source>
        <dbReference type="Proteomes" id="UP000295135"/>
    </source>
</evidence>
<dbReference type="SMART" id="SM00028">
    <property type="entry name" value="TPR"/>
    <property type="match status" value="4"/>
</dbReference>
<dbReference type="InterPro" id="IPR013360">
    <property type="entry name" value="Pilus_4_PilW"/>
</dbReference>
<feature type="chain" id="PRO_5020331868" evidence="4">
    <location>
        <begin position="18"/>
        <end position="260"/>
    </location>
</feature>
<name>A0A4R3JUZ5_9PROT</name>
<evidence type="ECO:0000256" key="4">
    <source>
        <dbReference type="SAM" id="SignalP"/>
    </source>
</evidence>
<dbReference type="Pfam" id="PF14559">
    <property type="entry name" value="TPR_19"/>
    <property type="match status" value="1"/>
</dbReference>
<dbReference type="OrthoDB" id="9814042at2"/>
<evidence type="ECO:0000313" key="5">
    <source>
        <dbReference type="EMBL" id="TCS70105.1"/>
    </source>
</evidence>
<dbReference type="PROSITE" id="PS50005">
    <property type="entry name" value="TPR"/>
    <property type="match status" value="2"/>
</dbReference>
<dbReference type="PROSITE" id="PS50293">
    <property type="entry name" value="TPR_REGION"/>
    <property type="match status" value="1"/>
</dbReference>
<dbReference type="PANTHER" id="PTHR44858">
    <property type="entry name" value="TETRATRICOPEPTIDE REPEAT PROTEIN 6"/>
    <property type="match status" value="1"/>
</dbReference>
<feature type="repeat" description="TPR" evidence="3">
    <location>
        <begin position="73"/>
        <end position="106"/>
    </location>
</feature>
<comment type="caution">
    <text evidence="5">The sequence shown here is derived from an EMBL/GenBank/DDBJ whole genome shotgun (WGS) entry which is preliminary data.</text>
</comment>
<evidence type="ECO:0000256" key="1">
    <source>
        <dbReference type="ARBA" id="ARBA00022737"/>
    </source>
</evidence>
<feature type="repeat" description="TPR" evidence="3">
    <location>
        <begin position="143"/>
        <end position="176"/>
    </location>
</feature>
<accession>A0A4R3JUZ5</accession>
<dbReference type="PROSITE" id="PS51257">
    <property type="entry name" value="PROKAR_LIPOPROTEIN"/>
    <property type="match status" value="1"/>
</dbReference>
<dbReference type="InterPro" id="IPR050498">
    <property type="entry name" value="Ycf3"/>
</dbReference>
<protein>
    <submittedName>
        <fullName evidence="5">Type IV pilus assembly protein PilF</fullName>
    </submittedName>
</protein>
<dbReference type="Gene3D" id="1.25.40.10">
    <property type="entry name" value="Tetratricopeptide repeat domain"/>
    <property type="match status" value="1"/>
</dbReference>
<dbReference type="PANTHER" id="PTHR44858:SF1">
    <property type="entry name" value="UDP-N-ACETYLGLUCOSAMINE--PEPTIDE N-ACETYLGLUCOSAMINYLTRANSFERASE SPINDLY-RELATED"/>
    <property type="match status" value="1"/>
</dbReference>
<reference evidence="5 6" key="1">
    <citation type="submission" date="2019-03" db="EMBL/GenBank/DDBJ databases">
        <title>Genomic Encyclopedia of Type Strains, Phase IV (KMG-IV): sequencing the most valuable type-strain genomes for metagenomic binning, comparative biology and taxonomic classification.</title>
        <authorList>
            <person name="Goeker M."/>
        </authorList>
    </citation>
    <scope>NUCLEOTIDE SEQUENCE [LARGE SCALE GENOMIC DNA]</scope>
    <source>
        <strain evidence="5 6">DSM 103923</strain>
    </source>
</reference>
<dbReference type="InterPro" id="IPR011990">
    <property type="entry name" value="TPR-like_helical_dom_sf"/>
</dbReference>
<evidence type="ECO:0000256" key="3">
    <source>
        <dbReference type="PROSITE-ProRule" id="PRU00339"/>
    </source>
</evidence>
<dbReference type="AlphaFoldDB" id="A0A4R3JUZ5"/>
<dbReference type="EMBL" id="SLZY01000017">
    <property type="protein sequence ID" value="TCS70105.1"/>
    <property type="molecule type" value="Genomic_DNA"/>
</dbReference>
<proteinExistence type="predicted"/>
<dbReference type="Proteomes" id="UP000295135">
    <property type="component" value="Unassembled WGS sequence"/>
</dbReference>
<dbReference type="NCBIfam" id="TIGR02521">
    <property type="entry name" value="type_IV_pilW"/>
    <property type="match status" value="1"/>
</dbReference>
<keyword evidence="4" id="KW-0732">Signal</keyword>
<keyword evidence="6" id="KW-1185">Reference proteome</keyword>
<keyword evidence="2 3" id="KW-0802">TPR repeat</keyword>
<dbReference type="InterPro" id="IPR019734">
    <property type="entry name" value="TPR_rpt"/>
</dbReference>
<organism evidence="5 6">
    <name type="scientific">Sulfuritortus calidifontis</name>
    <dbReference type="NCBI Taxonomy" id="1914471"/>
    <lineage>
        <taxon>Bacteria</taxon>
        <taxon>Pseudomonadati</taxon>
        <taxon>Pseudomonadota</taxon>
        <taxon>Betaproteobacteria</taxon>
        <taxon>Nitrosomonadales</taxon>
        <taxon>Thiobacillaceae</taxon>
        <taxon>Sulfuritortus</taxon>
    </lineage>
</organism>
<dbReference type="Pfam" id="PF13432">
    <property type="entry name" value="TPR_16"/>
    <property type="match status" value="1"/>
</dbReference>
<dbReference type="RefSeq" id="WP_126460612.1">
    <property type="nucleotide sequence ID" value="NZ_AP018721.1"/>
</dbReference>